<name>A0A9P7CDQ4_9FUNG</name>
<evidence type="ECO:0000256" key="1">
    <source>
        <dbReference type="SAM" id="MobiDB-lite"/>
    </source>
</evidence>
<keyword evidence="3" id="KW-1185">Reference proteome</keyword>
<dbReference type="AlphaFoldDB" id="A0A9P7CDQ4"/>
<feature type="region of interest" description="Disordered" evidence="1">
    <location>
        <begin position="205"/>
        <end position="224"/>
    </location>
</feature>
<dbReference type="Proteomes" id="UP000740926">
    <property type="component" value="Unassembled WGS sequence"/>
</dbReference>
<dbReference type="EMBL" id="JAANIU010005303">
    <property type="protein sequence ID" value="KAG1548498.1"/>
    <property type="molecule type" value="Genomic_DNA"/>
</dbReference>
<proteinExistence type="predicted"/>
<protein>
    <submittedName>
        <fullName evidence="2">Uncharacterized protein</fullName>
    </submittedName>
</protein>
<reference evidence="2 3" key="1">
    <citation type="journal article" date="2020" name="Microb. Genom.">
        <title>Genetic diversity of clinical and environmental Mucorales isolates obtained from an investigation of mucormycosis cases among solid organ transplant recipients.</title>
        <authorList>
            <person name="Nguyen M.H."/>
            <person name="Kaul D."/>
            <person name="Muto C."/>
            <person name="Cheng S.J."/>
            <person name="Richter R.A."/>
            <person name="Bruno V.M."/>
            <person name="Liu G."/>
            <person name="Beyhan S."/>
            <person name="Sundermann A.J."/>
            <person name="Mounaud S."/>
            <person name="Pasculle A.W."/>
            <person name="Nierman W.C."/>
            <person name="Driscoll E."/>
            <person name="Cumbie R."/>
            <person name="Clancy C.J."/>
            <person name="Dupont C.L."/>
        </authorList>
    </citation>
    <scope>NUCLEOTIDE SEQUENCE [LARGE SCALE GENOMIC DNA]</scope>
    <source>
        <strain evidence="2 3">GL24</strain>
    </source>
</reference>
<feature type="compositionally biased region" description="Basic and acidic residues" evidence="1">
    <location>
        <begin position="116"/>
        <end position="125"/>
    </location>
</feature>
<feature type="compositionally biased region" description="Polar residues" evidence="1">
    <location>
        <begin position="206"/>
        <end position="217"/>
    </location>
</feature>
<evidence type="ECO:0000313" key="3">
    <source>
        <dbReference type="Proteomes" id="UP000740926"/>
    </source>
</evidence>
<evidence type="ECO:0000313" key="2">
    <source>
        <dbReference type="EMBL" id="KAG1548498.1"/>
    </source>
</evidence>
<accession>A0A9P7CDQ4</accession>
<gene>
    <name evidence="2" type="ORF">G6F50_013442</name>
</gene>
<comment type="caution">
    <text evidence="2">The sequence shown here is derived from an EMBL/GenBank/DDBJ whole genome shotgun (WGS) entry which is preliminary data.</text>
</comment>
<organism evidence="2 3">
    <name type="scientific">Rhizopus delemar</name>
    <dbReference type="NCBI Taxonomy" id="936053"/>
    <lineage>
        <taxon>Eukaryota</taxon>
        <taxon>Fungi</taxon>
        <taxon>Fungi incertae sedis</taxon>
        <taxon>Mucoromycota</taxon>
        <taxon>Mucoromycotina</taxon>
        <taxon>Mucoromycetes</taxon>
        <taxon>Mucorales</taxon>
        <taxon>Mucorineae</taxon>
        <taxon>Rhizopodaceae</taxon>
        <taxon>Rhizopus</taxon>
    </lineage>
</organism>
<sequence length="224" mass="23130">MAGVQPAADRAALAAGVRLAVQRVRQQAGGHRHRQPQHLQLPVHLVGPAAALAAAQFPQRGGQGGTEHHRHAGAPVVEPVRARGQHRYLRAGDGRLFGGAGLLRAVRRWQVDHRGAVRDAGRQRTEGAPGLGGTGLQRGRSAAEPDQSVLDAAAAGRPRPESTRHRRLHLHPAAGAHPAGAGPAVAAGHDPGVCAAGDALNPARVSLQQGTPATFSARSGPRQP</sequence>
<feature type="region of interest" description="Disordered" evidence="1">
    <location>
        <begin position="116"/>
        <end position="146"/>
    </location>
</feature>